<comment type="caution">
    <text evidence="1">The sequence shown here is derived from an EMBL/GenBank/DDBJ whole genome shotgun (WGS) entry which is preliminary data.</text>
</comment>
<gene>
    <name evidence="1" type="ORF">HCN44_010758</name>
</gene>
<evidence type="ECO:0000313" key="2">
    <source>
        <dbReference type="Proteomes" id="UP000639338"/>
    </source>
</evidence>
<keyword evidence="2" id="KW-1185">Reference proteome</keyword>
<accession>A0A834XUP0</accession>
<dbReference type="AlphaFoldDB" id="A0A834XUP0"/>
<evidence type="ECO:0000313" key="1">
    <source>
        <dbReference type="EMBL" id="KAF7991957.1"/>
    </source>
</evidence>
<name>A0A834XUP0_APHGI</name>
<reference evidence="1 2" key="1">
    <citation type="submission" date="2020-08" db="EMBL/GenBank/DDBJ databases">
        <title>Aphidius gifuensis genome sequencing and assembly.</title>
        <authorList>
            <person name="Du Z."/>
        </authorList>
    </citation>
    <scope>NUCLEOTIDE SEQUENCE [LARGE SCALE GENOMIC DNA]</scope>
    <source>
        <strain evidence="1">YNYX2018</strain>
        <tissue evidence="1">Adults</tissue>
    </source>
</reference>
<proteinExistence type="predicted"/>
<sequence length="136" mass="15254">MIVLNIFNFCCSLNGQQFSTMCELDNQSCEGIKICCGSYVCHPWTKICTEAANIPPTDRRDKIYEHFDKIAHSFAYPFVGYSTLCELSDKSCEGIKICCGDYVCHPCTKICTKASNIPTACKGDKLFKHFDKIAHS</sequence>
<dbReference type="Proteomes" id="UP000639338">
    <property type="component" value="Unassembled WGS sequence"/>
</dbReference>
<organism evidence="1 2">
    <name type="scientific">Aphidius gifuensis</name>
    <name type="common">Parasitoid wasp</name>
    <dbReference type="NCBI Taxonomy" id="684658"/>
    <lineage>
        <taxon>Eukaryota</taxon>
        <taxon>Metazoa</taxon>
        <taxon>Ecdysozoa</taxon>
        <taxon>Arthropoda</taxon>
        <taxon>Hexapoda</taxon>
        <taxon>Insecta</taxon>
        <taxon>Pterygota</taxon>
        <taxon>Neoptera</taxon>
        <taxon>Endopterygota</taxon>
        <taxon>Hymenoptera</taxon>
        <taxon>Apocrita</taxon>
        <taxon>Ichneumonoidea</taxon>
        <taxon>Braconidae</taxon>
        <taxon>Aphidiinae</taxon>
        <taxon>Aphidius</taxon>
    </lineage>
</organism>
<dbReference type="EMBL" id="JACMRX010000004">
    <property type="protein sequence ID" value="KAF7991957.1"/>
    <property type="molecule type" value="Genomic_DNA"/>
</dbReference>
<protein>
    <submittedName>
        <fullName evidence="1">Uncharacterized protein</fullName>
    </submittedName>
</protein>